<dbReference type="Gene3D" id="1.10.101.10">
    <property type="entry name" value="PGBD-like superfamily/PGBD"/>
    <property type="match status" value="1"/>
</dbReference>
<feature type="signal peptide" evidence="8">
    <location>
        <begin position="1"/>
        <end position="27"/>
    </location>
</feature>
<evidence type="ECO:0000313" key="11">
    <source>
        <dbReference type="Proteomes" id="UP000318199"/>
    </source>
</evidence>
<dbReference type="AlphaFoldDB" id="A0A562ZTL0"/>
<keyword evidence="3" id="KW-0808">Transferase</keyword>
<evidence type="ECO:0000259" key="9">
    <source>
        <dbReference type="PROSITE" id="PS52029"/>
    </source>
</evidence>
<reference evidence="10 11" key="1">
    <citation type="submission" date="2019-07" db="EMBL/GenBank/DDBJ databases">
        <title>Caenimonas sedimenti sp. nov., isolated from activated sludge.</title>
        <authorList>
            <person name="Xu J."/>
        </authorList>
    </citation>
    <scope>NUCLEOTIDE SEQUENCE [LARGE SCALE GENOMIC DNA]</scope>
    <source>
        <strain evidence="10 11">HX-9-20</strain>
    </source>
</reference>
<dbReference type="InterPro" id="IPR036366">
    <property type="entry name" value="PGBDSf"/>
</dbReference>
<dbReference type="GO" id="GO:0016740">
    <property type="term" value="F:transferase activity"/>
    <property type="evidence" value="ECO:0007669"/>
    <property type="project" value="UniProtKB-KW"/>
</dbReference>
<keyword evidence="5 7" id="KW-0573">Peptidoglycan synthesis</keyword>
<dbReference type="GO" id="GO:0071972">
    <property type="term" value="F:peptidoglycan L,D-transpeptidase activity"/>
    <property type="evidence" value="ECO:0007669"/>
    <property type="project" value="TreeGrafter"/>
</dbReference>
<organism evidence="10 11">
    <name type="scientific">Caenimonas sedimenti</name>
    <dbReference type="NCBI Taxonomy" id="2596921"/>
    <lineage>
        <taxon>Bacteria</taxon>
        <taxon>Pseudomonadati</taxon>
        <taxon>Pseudomonadota</taxon>
        <taxon>Betaproteobacteria</taxon>
        <taxon>Burkholderiales</taxon>
        <taxon>Comamonadaceae</taxon>
        <taxon>Caenimonas</taxon>
    </lineage>
</organism>
<dbReference type="OrthoDB" id="9787225at2"/>
<dbReference type="InterPro" id="IPR050979">
    <property type="entry name" value="LD-transpeptidase"/>
</dbReference>
<evidence type="ECO:0000256" key="5">
    <source>
        <dbReference type="ARBA" id="ARBA00022984"/>
    </source>
</evidence>
<keyword evidence="11" id="KW-1185">Reference proteome</keyword>
<dbReference type="GO" id="GO:0071555">
    <property type="term" value="P:cell wall organization"/>
    <property type="evidence" value="ECO:0007669"/>
    <property type="project" value="UniProtKB-UniRule"/>
</dbReference>
<gene>
    <name evidence="10" type="ORF">FN976_08780</name>
</gene>
<dbReference type="CDD" id="cd16913">
    <property type="entry name" value="YkuD_like"/>
    <property type="match status" value="1"/>
</dbReference>
<dbReference type="GO" id="GO:0008360">
    <property type="term" value="P:regulation of cell shape"/>
    <property type="evidence" value="ECO:0007669"/>
    <property type="project" value="UniProtKB-UniRule"/>
</dbReference>
<feature type="chain" id="PRO_5021988770" evidence="8">
    <location>
        <begin position="28"/>
        <end position="349"/>
    </location>
</feature>
<evidence type="ECO:0000256" key="1">
    <source>
        <dbReference type="ARBA" id="ARBA00004752"/>
    </source>
</evidence>
<dbReference type="PANTHER" id="PTHR30582:SF30">
    <property type="entry name" value="BLR4375 PROTEIN"/>
    <property type="match status" value="1"/>
</dbReference>
<evidence type="ECO:0000256" key="7">
    <source>
        <dbReference type="PROSITE-ProRule" id="PRU01373"/>
    </source>
</evidence>
<dbReference type="InterPro" id="IPR002477">
    <property type="entry name" value="Peptidoglycan-bd-like"/>
</dbReference>
<dbReference type="InterPro" id="IPR036365">
    <property type="entry name" value="PGBD-like_sf"/>
</dbReference>
<evidence type="ECO:0000256" key="2">
    <source>
        <dbReference type="ARBA" id="ARBA00005992"/>
    </source>
</evidence>
<dbReference type="InterPro" id="IPR005490">
    <property type="entry name" value="LD_TPept_cat_dom"/>
</dbReference>
<feature type="active site" description="Nucleophile" evidence="7">
    <location>
        <position position="324"/>
    </location>
</feature>
<dbReference type="InterPro" id="IPR038063">
    <property type="entry name" value="Transpep_catalytic_dom"/>
</dbReference>
<evidence type="ECO:0000256" key="4">
    <source>
        <dbReference type="ARBA" id="ARBA00022960"/>
    </source>
</evidence>
<feature type="active site" description="Proton donor/acceptor" evidence="7">
    <location>
        <position position="308"/>
    </location>
</feature>
<dbReference type="GO" id="GO:0018104">
    <property type="term" value="P:peptidoglycan-protein cross-linking"/>
    <property type="evidence" value="ECO:0007669"/>
    <property type="project" value="TreeGrafter"/>
</dbReference>
<accession>A0A562ZTL0</accession>
<comment type="similarity">
    <text evidence="2">Belongs to the YkuD family.</text>
</comment>
<dbReference type="SUPFAM" id="SSF141523">
    <property type="entry name" value="L,D-transpeptidase catalytic domain-like"/>
    <property type="match status" value="1"/>
</dbReference>
<name>A0A562ZTL0_9BURK</name>
<dbReference type="EMBL" id="VOBQ01000006">
    <property type="protein sequence ID" value="TWO71696.1"/>
    <property type="molecule type" value="Genomic_DNA"/>
</dbReference>
<evidence type="ECO:0000256" key="8">
    <source>
        <dbReference type="SAM" id="SignalP"/>
    </source>
</evidence>
<dbReference type="UniPathway" id="UPA00219"/>
<proteinExistence type="inferred from homology"/>
<evidence type="ECO:0000256" key="3">
    <source>
        <dbReference type="ARBA" id="ARBA00022679"/>
    </source>
</evidence>
<dbReference type="Gene3D" id="2.40.440.10">
    <property type="entry name" value="L,D-transpeptidase catalytic domain-like"/>
    <property type="match status" value="1"/>
</dbReference>
<dbReference type="PANTHER" id="PTHR30582">
    <property type="entry name" value="L,D-TRANSPEPTIDASE"/>
    <property type="match status" value="1"/>
</dbReference>
<dbReference type="SUPFAM" id="SSF47090">
    <property type="entry name" value="PGBD-like"/>
    <property type="match status" value="1"/>
</dbReference>
<dbReference type="GO" id="GO:0005576">
    <property type="term" value="C:extracellular region"/>
    <property type="evidence" value="ECO:0007669"/>
    <property type="project" value="TreeGrafter"/>
</dbReference>
<dbReference type="Pfam" id="PF01471">
    <property type="entry name" value="PG_binding_1"/>
    <property type="match status" value="1"/>
</dbReference>
<dbReference type="PROSITE" id="PS52029">
    <property type="entry name" value="LD_TPASE"/>
    <property type="match status" value="1"/>
</dbReference>
<keyword evidence="4 7" id="KW-0133">Cell shape</keyword>
<dbReference type="Pfam" id="PF03734">
    <property type="entry name" value="YkuD"/>
    <property type="match status" value="1"/>
</dbReference>
<dbReference type="RefSeq" id="WP_145892637.1">
    <property type="nucleotide sequence ID" value="NZ_VOBQ01000006.1"/>
</dbReference>
<dbReference type="Proteomes" id="UP000318199">
    <property type="component" value="Unassembled WGS sequence"/>
</dbReference>
<comment type="pathway">
    <text evidence="1 7">Cell wall biogenesis; peptidoglycan biosynthesis.</text>
</comment>
<comment type="caution">
    <text evidence="10">The sequence shown here is derived from an EMBL/GenBank/DDBJ whole genome shotgun (WGS) entry which is preliminary data.</text>
</comment>
<feature type="domain" description="L,D-TPase catalytic" evidence="9">
    <location>
        <begin position="216"/>
        <end position="348"/>
    </location>
</feature>
<sequence>MNHQRIPSIFPLGLALAAALCQPLAQAKAPSRAAAAKPASVVPAAFPQDATLHMNQLNADTAMPVLAEGARGVAVLRAQVMLDRAWFSPGEIDGHFGGNMKRALQAFQLARGLATTGTLDDATWQALAQPQAPVFATYLLTPEDVAGPYAPLPPDPVMQSRLPALGFQSLAEAMGERFHTSPKLLAALNKDRPIAAGQLVVVPDVLKTQPQPAGVTSLRIDKSDSMLYLLDAGNKVVGAFPVSFGDEQNPLLPGGLTIISKVMNPDFSYDPSLLRNPKATEKVKLPPGPNSPVGVAWLGLSKQHWGIHGTSEPSQMARAVTSGCVRLTNWDVSRVAAVVSKGMAVDVQS</sequence>
<keyword evidence="6 7" id="KW-0961">Cell wall biogenesis/degradation</keyword>
<protein>
    <submittedName>
        <fullName evidence="10">Murein L,D-transpeptidase</fullName>
    </submittedName>
</protein>
<evidence type="ECO:0000256" key="6">
    <source>
        <dbReference type="ARBA" id="ARBA00023316"/>
    </source>
</evidence>
<keyword evidence="8" id="KW-0732">Signal</keyword>
<evidence type="ECO:0000313" key="10">
    <source>
        <dbReference type="EMBL" id="TWO71696.1"/>
    </source>
</evidence>